<name>A0A9N8VP48_FUNMO</name>
<comment type="caution">
    <text evidence="2">The sequence shown here is derived from an EMBL/GenBank/DDBJ whole genome shotgun (WGS) entry which is preliminary data.</text>
</comment>
<proteinExistence type="predicted"/>
<dbReference type="EMBL" id="CAJVPP010000237">
    <property type="protein sequence ID" value="CAG8459481.1"/>
    <property type="molecule type" value="Genomic_DNA"/>
</dbReference>
<accession>A0A9N8VP48</accession>
<reference evidence="2" key="1">
    <citation type="submission" date="2021-06" db="EMBL/GenBank/DDBJ databases">
        <authorList>
            <person name="Kallberg Y."/>
            <person name="Tangrot J."/>
            <person name="Rosling A."/>
        </authorList>
    </citation>
    <scope>NUCLEOTIDE SEQUENCE</scope>
    <source>
        <strain evidence="2">87-6 pot B 2015</strain>
    </source>
</reference>
<keyword evidence="3" id="KW-1185">Reference proteome</keyword>
<dbReference type="AlphaFoldDB" id="A0A9N8VP48"/>
<dbReference type="Proteomes" id="UP000789375">
    <property type="component" value="Unassembled WGS sequence"/>
</dbReference>
<sequence>MTKKIRKPRNKATLSSSANSATEPPFNPIDNSSSSRNEKPHSGGNNKVIFVTTPSNNNQIGWGSTSHSFLFTIAKNDLNSGYIARVSKDIEIQKNAIYYKSDFGPAFGNLSIIDKSIHRNNDPEF</sequence>
<protein>
    <submittedName>
        <fullName evidence="2">546_t:CDS:1</fullName>
    </submittedName>
</protein>
<feature type="compositionally biased region" description="Basic residues" evidence="1">
    <location>
        <begin position="1"/>
        <end position="10"/>
    </location>
</feature>
<evidence type="ECO:0000256" key="1">
    <source>
        <dbReference type="SAM" id="MobiDB-lite"/>
    </source>
</evidence>
<feature type="compositionally biased region" description="Polar residues" evidence="1">
    <location>
        <begin position="12"/>
        <end position="22"/>
    </location>
</feature>
<evidence type="ECO:0000313" key="2">
    <source>
        <dbReference type="EMBL" id="CAG8459481.1"/>
    </source>
</evidence>
<feature type="region of interest" description="Disordered" evidence="1">
    <location>
        <begin position="1"/>
        <end position="49"/>
    </location>
</feature>
<organism evidence="2 3">
    <name type="scientific">Funneliformis mosseae</name>
    <name type="common">Endomycorrhizal fungus</name>
    <name type="synonym">Glomus mosseae</name>
    <dbReference type="NCBI Taxonomy" id="27381"/>
    <lineage>
        <taxon>Eukaryota</taxon>
        <taxon>Fungi</taxon>
        <taxon>Fungi incertae sedis</taxon>
        <taxon>Mucoromycota</taxon>
        <taxon>Glomeromycotina</taxon>
        <taxon>Glomeromycetes</taxon>
        <taxon>Glomerales</taxon>
        <taxon>Glomeraceae</taxon>
        <taxon>Funneliformis</taxon>
    </lineage>
</organism>
<gene>
    <name evidence="2" type="ORF">FMOSSE_LOCUS1962</name>
</gene>
<evidence type="ECO:0000313" key="3">
    <source>
        <dbReference type="Proteomes" id="UP000789375"/>
    </source>
</evidence>